<dbReference type="InterPro" id="IPR001046">
    <property type="entry name" value="NRAMP_fam"/>
</dbReference>
<dbReference type="Pfam" id="PF01566">
    <property type="entry name" value="Nramp"/>
    <property type="match status" value="1"/>
</dbReference>
<comment type="similarity">
    <text evidence="2">Belongs to the NRAMP family.</text>
</comment>
<feature type="non-terminal residue" evidence="8">
    <location>
        <position position="1"/>
    </location>
</feature>
<dbReference type="PRINTS" id="PR00447">
    <property type="entry name" value="NATRESASSCMP"/>
</dbReference>
<evidence type="ECO:0000256" key="2">
    <source>
        <dbReference type="ARBA" id="ARBA00006670"/>
    </source>
</evidence>
<dbReference type="PANTHER" id="PTHR11706">
    <property type="entry name" value="SOLUTE CARRIER PROTEIN FAMILY 11 MEMBER"/>
    <property type="match status" value="1"/>
</dbReference>
<feature type="transmembrane region" description="Helical" evidence="7">
    <location>
        <begin position="492"/>
        <end position="512"/>
    </location>
</feature>
<dbReference type="EMBL" id="GECZ01000350">
    <property type="protein sequence ID" value="JAS69419.1"/>
    <property type="molecule type" value="Transcribed_RNA"/>
</dbReference>
<evidence type="ECO:0000256" key="7">
    <source>
        <dbReference type="SAM" id="Phobius"/>
    </source>
</evidence>
<dbReference type="GO" id="GO:0005886">
    <property type="term" value="C:plasma membrane"/>
    <property type="evidence" value="ECO:0007669"/>
    <property type="project" value="TreeGrafter"/>
</dbReference>
<dbReference type="GO" id="GO:0005381">
    <property type="term" value="F:iron ion transmembrane transporter activity"/>
    <property type="evidence" value="ECO:0007669"/>
    <property type="project" value="TreeGrafter"/>
</dbReference>
<keyword evidence="4 7" id="KW-0812">Transmembrane</keyword>
<dbReference type="AlphaFoldDB" id="A0A1B6H404"/>
<keyword evidence="3" id="KW-0813">Transport</keyword>
<reference evidence="8" key="1">
    <citation type="submission" date="2015-11" db="EMBL/GenBank/DDBJ databases">
        <title>De novo transcriptome assembly of four potential Pierce s Disease insect vectors from Arizona vineyards.</title>
        <authorList>
            <person name="Tassone E.E."/>
        </authorList>
    </citation>
    <scope>NUCLEOTIDE SEQUENCE</scope>
</reference>
<feature type="transmembrane region" description="Helical" evidence="7">
    <location>
        <begin position="278"/>
        <end position="302"/>
    </location>
</feature>
<evidence type="ECO:0000256" key="1">
    <source>
        <dbReference type="ARBA" id="ARBA00004141"/>
    </source>
</evidence>
<sequence>VKWKVVYVQTDRYARTMTVSDNIPDDVYDDGCSNDSGKVLIPDSDDGFSFRKLWAYTGPGLLLCIAYMDPGNIEADLQSGVKANYKILWVLLGSTILGLVMQRLSLRLGVVTGQHLAEMCYLQYPPLPRLFLWIMMEVAIIGSDMQEVIGTAIALYLLSNRLIPLWLGVVITIVDSFMFLLLDKYGLRKVEIFFLSLVGVMVVTFGYEFLVAMPDGGELAKGLVYPWCDECDSSVSLQAIGIIGSTIMPHNLYLHSGLVKSRAVDRSKVKKVQEANNYFFWECFVGLTMSLIINTIIVAVFAHGLYQKTNVDVVNICLGSEIPYSNVFPNNTEVVELNIYKSGIFLGCQYGLLAMYVWGVGVLAAGEGTTMTGCYAGQLAMEGFLHLRWSRWKRVLFTRSFAIVPTFFIAYFSTIGDLNGLNDLLNAVMSIQIPFATLPLVAFTSNPRLMGQFVNGMTSKIVTSLVSAVVIAINVYFVSSSWLVVAMQDYRLLAFLILYSLLYFAMCTYLVLHMMANMSTSDSVFSRLLLHNATWKNKNI</sequence>
<dbReference type="HAMAP" id="MF_00221">
    <property type="entry name" value="NRAMP"/>
    <property type="match status" value="1"/>
</dbReference>
<feature type="transmembrane region" description="Helical" evidence="7">
    <location>
        <begin position="194"/>
        <end position="213"/>
    </location>
</feature>
<name>A0A1B6H404_9HEMI</name>
<feature type="non-terminal residue" evidence="8">
    <location>
        <position position="540"/>
    </location>
</feature>
<organism evidence="8">
    <name type="scientific">Cuerna arida</name>
    <dbReference type="NCBI Taxonomy" id="1464854"/>
    <lineage>
        <taxon>Eukaryota</taxon>
        <taxon>Metazoa</taxon>
        <taxon>Ecdysozoa</taxon>
        <taxon>Arthropoda</taxon>
        <taxon>Hexapoda</taxon>
        <taxon>Insecta</taxon>
        <taxon>Pterygota</taxon>
        <taxon>Neoptera</taxon>
        <taxon>Paraneoptera</taxon>
        <taxon>Hemiptera</taxon>
        <taxon>Auchenorrhyncha</taxon>
        <taxon>Membracoidea</taxon>
        <taxon>Cicadellidae</taxon>
        <taxon>Cicadellinae</taxon>
        <taxon>Proconiini</taxon>
        <taxon>Cuerna</taxon>
    </lineage>
</organism>
<keyword evidence="6 7" id="KW-0472">Membrane</keyword>
<dbReference type="PANTHER" id="PTHR11706:SF33">
    <property type="entry name" value="NATURAL RESISTANCE-ASSOCIATED MACROPHAGE PROTEIN 2"/>
    <property type="match status" value="1"/>
</dbReference>
<feature type="transmembrane region" description="Helical" evidence="7">
    <location>
        <begin position="465"/>
        <end position="486"/>
    </location>
</feature>
<dbReference type="NCBIfam" id="TIGR01197">
    <property type="entry name" value="nramp"/>
    <property type="match status" value="1"/>
</dbReference>
<evidence type="ECO:0000256" key="3">
    <source>
        <dbReference type="ARBA" id="ARBA00022448"/>
    </source>
</evidence>
<feature type="transmembrane region" description="Helical" evidence="7">
    <location>
        <begin position="395"/>
        <end position="412"/>
    </location>
</feature>
<feature type="transmembrane region" description="Helical" evidence="7">
    <location>
        <begin position="87"/>
        <end position="110"/>
    </location>
</feature>
<evidence type="ECO:0000256" key="4">
    <source>
        <dbReference type="ARBA" id="ARBA00022692"/>
    </source>
</evidence>
<gene>
    <name evidence="8" type="ORF">g.8521</name>
</gene>
<dbReference type="GO" id="GO:0005384">
    <property type="term" value="F:manganese ion transmembrane transporter activity"/>
    <property type="evidence" value="ECO:0007669"/>
    <property type="project" value="TreeGrafter"/>
</dbReference>
<feature type="transmembrane region" description="Helical" evidence="7">
    <location>
        <begin position="163"/>
        <end position="182"/>
    </location>
</feature>
<evidence type="ECO:0000313" key="8">
    <source>
        <dbReference type="EMBL" id="JAS69419.1"/>
    </source>
</evidence>
<feature type="transmembrane region" description="Helical" evidence="7">
    <location>
        <begin position="424"/>
        <end position="444"/>
    </location>
</feature>
<evidence type="ECO:0000256" key="5">
    <source>
        <dbReference type="ARBA" id="ARBA00022989"/>
    </source>
</evidence>
<proteinExistence type="inferred from homology"/>
<keyword evidence="5 7" id="KW-1133">Transmembrane helix</keyword>
<evidence type="ECO:0008006" key="9">
    <source>
        <dbReference type="Google" id="ProtNLM"/>
    </source>
</evidence>
<comment type="subcellular location">
    <subcellularLocation>
        <location evidence="1">Membrane</location>
        <topology evidence="1">Multi-pass membrane protein</topology>
    </subcellularLocation>
</comment>
<evidence type="ECO:0000256" key="6">
    <source>
        <dbReference type="ARBA" id="ARBA00023136"/>
    </source>
</evidence>
<dbReference type="GO" id="GO:0015086">
    <property type="term" value="F:cadmium ion transmembrane transporter activity"/>
    <property type="evidence" value="ECO:0007669"/>
    <property type="project" value="TreeGrafter"/>
</dbReference>
<dbReference type="GO" id="GO:0010008">
    <property type="term" value="C:endosome membrane"/>
    <property type="evidence" value="ECO:0007669"/>
    <property type="project" value="TreeGrafter"/>
</dbReference>
<accession>A0A1B6H404</accession>
<protein>
    <recommendedName>
        <fullName evidence="9">Protein Malvolio</fullName>
    </recommendedName>
</protein>
<dbReference type="NCBIfam" id="NF037982">
    <property type="entry name" value="Nramp_1"/>
    <property type="match status" value="1"/>
</dbReference>